<protein>
    <recommendedName>
        <fullName evidence="5">Mutator family transposase</fullName>
    </recommendedName>
</protein>
<dbReference type="InterPro" id="IPR001207">
    <property type="entry name" value="Transposase_mutator"/>
</dbReference>
<dbReference type="Pfam" id="PF00872">
    <property type="entry name" value="Transposase_mut"/>
    <property type="match status" value="1"/>
</dbReference>
<dbReference type="PANTHER" id="PTHR33217">
    <property type="entry name" value="TRANSPOSASE FOR INSERTION SEQUENCE ELEMENT IS1081"/>
    <property type="match status" value="1"/>
</dbReference>
<reference evidence="4" key="1">
    <citation type="journal article" date="2014" name="Front. Microbiol.">
        <title>High frequency of phylogenetically diverse reductive dehalogenase-homologous genes in deep subseafloor sedimentary metagenomes.</title>
        <authorList>
            <person name="Kawai M."/>
            <person name="Futagami T."/>
            <person name="Toyoda A."/>
            <person name="Takaki Y."/>
            <person name="Nishi S."/>
            <person name="Hori S."/>
            <person name="Arai W."/>
            <person name="Tsubouchi T."/>
            <person name="Morono Y."/>
            <person name="Uchiyama I."/>
            <person name="Ito T."/>
            <person name="Fujiyama A."/>
            <person name="Inagaki F."/>
            <person name="Takami H."/>
        </authorList>
    </citation>
    <scope>NUCLEOTIDE SEQUENCE</scope>
    <source>
        <strain evidence="4">Expedition CK06-06</strain>
    </source>
</reference>
<dbReference type="GO" id="GO:0006313">
    <property type="term" value="P:DNA transposition"/>
    <property type="evidence" value="ECO:0007669"/>
    <property type="project" value="InterPro"/>
</dbReference>
<evidence type="ECO:0000256" key="3">
    <source>
        <dbReference type="ARBA" id="ARBA00023172"/>
    </source>
</evidence>
<keyword evidence="3" id="KW-0233">DNA recombination</keyword>
<gene>
    <name evidence="4" type="ORF">S03H2_46761</name>
</gene>
<dbReference type="EMBL" id="BARU01029393">
    <property type="protein sequence ID" value="GAH66379.1"/>
    <property type="molecule type" value="Genomic_DNA"/>
</dbReference>
<name>X1IJS5_9ZZZZ</name>
<dbReference type="PANTHER" id="PTHR33217:SF7">
    <property type="entry name" value="TRANSPOSASE FOR INSERTION SEQUENCE ELEMENT IS1081"/>
    <property type="match status" value="1"/>
</dbReference>
<keyword evidence="2" id="KW-0238">DNA-binding</keyword>
<dbReference type="AlphaFoldDB" id="X1IJS5"/>
<keyword evidence="1" id="KW-0815">Transposition</keyword>
<evidence type="ECO:0000256" key="2">
    <source>
        <dbReference type="ARBA" id="ARBA00023125"/>
    </source>
</evidence>
<dbReference type="GO" id="GO:0004803">
    <property type="term" value="F:transposase activity"/>
    <property type="evidence" value="ECO:0007669"/>
    <property type="project" value="InterPro"/>
</dbReference>
<comment type="caution">
    <text evidence="4">The sequence shown here is derived from an EMBL/GenBank/DDBJ whole genome shotgun (WGS) entry which is preliminary data.</text>
</comment>
<evidence type="ECO:0000256" key="1">
    <source>
        <dbReference type="ARBA" id="ARBA00022578"/>
    </source>
</evidence>
<sequence length="94" mass="10818">MLQVAVEQEVDDYLGRAHYHRGSRRKNGWRNGYEPGKVKTANGLLEIDLPQLRATEEPYHSRLARMFREGSDVLGKMVTEMYVRGLSARDVRAN</sequence>
<evidence type="ECO:0000313" key="4">
    <source>
        <dbReference type="EMBL" id="GAH66379.1"/>
    </source>
</evidence>
<organism evidence="4">
    <name type="scientific">marine sediment metagenome</name>
    <dbReference type="NCBI Taxonomy" id="412755"/>
    <lineage>
        <taxon>unclassified sequences</taxon>
        <taxon>metagenomes</taxon>
        <taxon>ecological metagenomes</taxon>
    </lineage>
</organism>
<evidence type="ECO:0008006" key="5">
    <source>
        <dbReference type="Google" id="ProtNLM"/>
    </source>
</evidence>
<dbReference type="GO" id="GO:0003677">
    <property type="term" value="F:DNA binding"/>
    <property type="evidence" value="ECO:0007669"/>
    <property type="project" value="UniProtKB-KW"/>
</dbReference>
<accession>X1IJS5</accession>
<feature type="non-terminal residue" evidence="4">
    <location>
        <position position="94"/>
    </location>
</feature>
<proteinExistence type="predicted"/>